<dbReference type="Proteomes" id="UP001314205">
    <property type="component" value="Unassembled WGS sequence"/>
</dbReference>
<dbReference type="PANTHER" id="PTHR37984:SF5">
    <property type="entry name" value="PROTEIN NYNRIN-LIKE"/>
    <property type="match status" value="1"/>
</dbReference>
<evidence type="ECO:0000256" key="7">
    <source>
        <dbReference type="ARBA" id="ARBA00022801"/>
    </source>
</evidence>
<dbReference type="GO" id="GO:0006508">
    <property type="term" value="P:proteolysis"/>
    <property type="evidence" value="ECO:0007669"/>
    <property type="project" value="UniProtKB-KW"/>
</dbReference>
<dbReference type="Pfam" id="PF00078">
    <property type="entry name" value="RVT_1"/>
    <property type="match status" value="1"/>
</dbReference>
<keyword evidence="2" id="KW-0645">Protease</keyword>
<dbReference type="InterPro" id="IPR043502">
    <property type="entry name" value="DNA/RNA_pol_sf"/>
</dbReference>
<keyword evidence="7" id="KW-0378">Hydrolase</keyword>
<keyword evidence="6" id="KW-0255">Endonuclease</keyword>
<dbReference type="GO" id="GO:0004519">
    <property type="term" value="F:endonuclease activity"/>
    <property type="evidence" value="ECO:0007669"/>
    <property type="project" value="UniProtKB-KW"/>
</dbReference>
<evidence type="ECO:0000256" key="8">
    <source>
        <dbReference type="ARBA" id="ARBA00022918"/>
    </source>
</evidence>
<proteinExistence type="predicted"/>
<dbReference type="InterPro" id="IPR043128">
    <property type="entry name" value="Rev_trsase/Diguanyl_cyclase"/>
</dbReference>
<evidence type="ECO:0000313" key="11">
    <source>
        <dbReference type="Proteomes" id="UP001314205"/>
    </source>
</evidence>
<dbReference type="PANTHER" id="PTHR37984">
    <property type="entry name" value="PROTEIN CBG26694"/>
    <property type="match status" value="1"/>
</dbReference>
<evidence type="ECO:0000256" key="1">
    <source>
        <dbReference type="ARBA" id="ARBA00012493"/>
    </source>
</evidence>
<evidence type="ECO:0000259" key="9">
    <source>
        <dbReference type="PROSITE" id="PS50878"/>
    </source>
</evidence>
<dbReference type="InterPro" id="IPR050951">
    <property type="entry name" value="Retrovirus_Pol_polyprotein"/>
</dbReference>
<dbReference type="GO" id="GO:0003964">
    <property type="term" value="F:RNA-directed DNA polymerase activity"/>
    <property type="evidence" value="ECO:0007669"/>
    <property type="project" value="UniProtKB-KW"/>
</dbReference>
<dbReference type="CDD" id="cd01647">
    <property type="entry name" value="RT_LTR"/>
    <property type="match status" value="1"/>
</dbReference>
<dbReference type="GO" id="GO:0008233">
    <property type="term" value="F:peptidase activity"/>
    <property type="evidence" value="ECO:0007669"/>
    <property type="project" value="UniProtKB-KW"/>
</dbReference>
<keyword evidence="3" id="KW-0808">Transferase</keyword>
<keyword evidence="11" id="KW-1185">Reference proteome</keyword>
<dbReference type="InterPro" id="IPR000477">
    <property type="entry name" value="RT_dom"/>
</dbReference>
<organism evidence="10 11">
    <name type="scientific">Parnassius mnemosyne</name>
    <name type="common">clouded apollo</name>
    <dbReference type="NCBI Taxonomy" id="213953"/>
    <lineage>
        <taxon>Eukaryota</taxon>
        <taxon>Metazoa</taxon>
        <taxon>Ecdysozoa</taxon>
        <taxon>Arthropoda</taxon>
        <taxon>Hexapoda</taxon>
        <taxon>Insecta</taxon>
        <taxon>Pterygota</taxon>
        <taxon>Neoptera</taxon>
        <taxon>Endopterygota</taxon>
        <taxon>Lepidoptera</taxon>
        <taxon>Glossata</taxon>
        <taxon>Ditrysia</taxon>
        <taxon>Papilionoidea</taxon>
        <taxon>Papilionidae</taxon>
        <taxon>Parnassiinae</taxon>
        <taxon>Parnassini</taxon>
        <taxon>Parnassius</taxon>
        <taxon>Driopa</taxon>
    </lineage>
</organism>
<keyword evidence="5" id="KW-0540">Nuclease</keyword>
<dbReference type="FunFam" id="3.10.10.10:FF:000007">
    <property type="entry name" value="Retrovirus-related Pol polyprotein from transposon 17.6-like Protein"/>
    <property type="match status" value="1"/>
</dbReference>
<reference evidence="10 11" key="1">
    <citation type="submission" date="2023-11" db="EMBL/GenBank/DDBJ databases">
        <authorList>
            <person name="Hedman E."/>
            <person name="Englund M."/>
            <person name="Stromberg M."/>
            <person name="Nyberg Akerstrom W."/>
            <person name="Nylinder S."/>
            <person name="Jareborg N."/>
            <person name="Kallberg Y."/>
            <person name="Kronander E."/>
        </authorList>
    </citation>
    <scope>NUCLEOTIDE SEQUENCE [LARGE SCALE GENOMIC DNA]</scope>
</reference>
<dbReference type="PROSITE" id="PS50878">
    <property type="entry name" value="RT_POL"/>
    <property type="match status" value="1"/>
</dbReference>
<evidence type="ECO:0000313" key="10">
    <source>
        <dbReference type="EMBL" id="CAK1592040.1"/>
    </source>
</evidence>
<gene>
    <name evidence="10" type="ORF">PARMNEM_LOCUS12101</name>
</gene>
<dbReference type="Gene3D" id="3.10.10.10">
    <property type="entry name" value="HIV Type 1 Reverse Transcriptase, subunit A, domain 1"/>
    <property type="match status" value="1"/>
</dbReference>
<dbReference type="EMBL" id="CAVLGL010000087">
    <property type="protein sequence ID" value="CAK1592040.1"/>
    <property type="molecule type" value="Genomic_DNA"/>
</dbReference>
<name>A0AAV1L9C8_9NEOP</name>
<feature type="domain" description="Reverse transcriptase" evidence="9">
    <location>
        <begin position="1"/>
        <end position="166"/>
    </location>
</feature>
<comment type="caution">
    <text evidence="10">The sequence shown here is derived from an EMBL/GenBank/DDBJ whole genome shotgun (WGS) entry which is preliminary data.</text>
</comment>
<evidence type="ECO:0000256" key="3">
    <source>
        <dbReference type="ARBA" id="ARBA00022679"/>
    </source>
</evidence>
<dbReference type="EC" id="2.7.7.49" evidence="1"/>
<evidence type="ECO:0000256" key="6">
    <source>
        <dbReference type="ARBA" id="ARBA00022759"/>
    </source>
</evidence>
<evidence type="ECO:0000256" key="5">
    <source>
        <dbReference type="ARBA" id="ARBA00022722"/>
    </source>
</evidence>
<dbReference type="Gene3D" id="3.30.70.270">
    <property type="match status" value="2"/>
</dbReference>
<keyword evidence="8" id="KW-0695">RNA-directed DNA polymerase</keyword>
<accession>A0AAV1L9C8</accession>
<protein>
    <recommendedName>
        <fullName evidence="1">RNA-directed DNA polymerase</fullName>
        <ecNumber evidence="1">2.7.7.49</ecNumber>
    </recommendedName>
</protein>
<dbReference type="SUPFAM" id="SSF56672">
    <property type="entry name" value="DNA/RNA polymerases"/>
    <property type="match status" value="1"/>
</dbReference>
<dbReference type="FunFam" id="3.30.70.270:FF:000020">
    <property type="entry name" value="Transposon Tf2-6 polyprotein-like Protein"/>
    <property type="match status" value="1"/>
</dbReference>
<dbReference type="AlphaFoldDB" id="A0AAV1L9C8"/>
<keyword evidence="4" id="KW-0548">Nucleotidyltransferase</keyword>
<sequence length="258" mass="29855">MVITSSPRTKKDNGWRPCGDYRMLNARTIPDRYPIRHIHDFTHSTAGCKVFSTIDLVEAYNQIPVSECDIPKTAITTPFGLYQFPYMSFGLCNSAQTFQRFVDEMTRGLEFCYCYLDDFLIFSRNEEEHEKHLREVFGRLKRYGMLINTSNCIFGADEVTFLGYRISESGTKPLEEKVQVILEYPQPKEVRQLRRFLGIINFYRRFLPDAAQTQAPLNNLLTGAVKGRQPITLTDKEIKAFEDCKRSLPNAALLANWH</sequence>
<evidence type="ECO:0000256" key="4">
    <source>
        <dbReference type="ARBA" id="ARBA00022695"/>
    </source>
</evidence>
<evidence type="ECO:0000256" key="2">
    <source>
        <dbReference type="ARBA" id="ARBA00022670"/>
    </source>
</evidence>